<feature type="region of interest" description="Disordered" evidence="1">
    <location>
        <begin position="1"/>
        <end position="96"/>
    </location>
</feature>
<dbReference type="InParanoid" id="A0A084QCZ7"/>
<name>A0A084QCZ7_STAC4</name>
<reference evidence="2 3" key="1">
    <citation type="journal article" date="2014" name="BMC Genomics">
        <title>Comparative genome sequencing reveals chemotype-specific gene clusters in the toxigenic black mold Stachybotrys.</title>
        <authorList>
            <person name="Semeiks J."/>
            <person name="Borek D."/>
            <person name="Otwinowski Z."/>
            <person name="Grishin N.V."/>
        </authorList>
    </citation>
    <scope>NUCLEOTIDE SEQUENCE [LARGE SCALE GENOMIC DNA]</scope>
    <source>
        <strain evidence="2 3">IBT 40285</strain>
    </source>
</reference>
<keyword evidence="3" id="KW-1185">Reference proteome</keyword>
<dbReference type="HOGENOM" id="CLU_2361112_0_0_1"/>
<gene>
    <name evidence="2" type="ORF">S40285_10514</name>
</gene>
<dbReference type="EMBL" id="KL660833">
    <property type="protein sequence ID" value="KFA61832.1"/>
    <property type="molecule type" value="Genomic_DNA"/>
</dbReference>
<accession>A0A084QCZ7</accession>
<organism evidence="2 3">
    <name type="scientific">Stachybotrys chlorohalonatus (strain IBT 40285)</name>
    <dbReference type="NCBI Taxonomy" id="1283841"/>
    <lineage>
        <taxon>Eukaryota</taxon>
        <taxon>Fungi</taxon>
        <taxon>Dikarya</taxon>
        <taxon>Ascomycota</taxon>
        <taxon>Pezizomycotina</taxon>
        <taxon>Sordariomycetes</taxon>
        <taxon>Hypocreomycetidae</taxon>
        <taxon>Hypocreales</taxon>
        <taxon>Stachybotryaceae</taxon>
        <taxon>Stachybotrys</taxon>
    </lineage>
</organism>
<proteinExistence type="predicted"/>
<evidence type="ECO:0000256" key="1">
    <source>
        <dbReference type="SAM" id="MobiDB-lite"/>
    </source>
</evidence>
<dbReference type="Proteomes" id="UP000028524">
    <property type="component" value="Unassembled WGS sequence"/>
</dbReference>
<sequence length="96" mass="10381">MAQARRSGAAASASGRHTDSMQRSMRCPSYLGMNTESIESLPEGSSTPQHNTDAVGSRAVHAYREPRAVPPLSHNADSIKQGLREYVGDRERRGGD</sequence>
<feature type="compositionally biased region" description="Polar residues" evidence="1">
    <location>
        <begin position="32"/>
        <end position="54"/>
    </location>
</feature>
<feature type="compositionally biased region" description="Low complexity" evidence="1">
    <location>
        <begin position="1"/>
        <end position="15"/>
    </location>
</feature>
<dbReference type="AlphaFoldDB" id="A0A084QCZ7"/>
<evidence type="ECO:0000313" key="3">
    <source>
        <dbReference type="Proteomes" id="UP000028524"/>
    </source>
</evidence>
<evidence type="ECO:0000313" key="2">
    <source>
        <dbReference type="EMBL" id="KFA61832.1"/>
    </source>
</evidence>
<feature type="compositionally biased region" description="Basic and acidic residues" evidence="1">
    <location>
        <begin position="82"/>
        <end position="96"/>
    </location>
</feature>
<protein>
    <submittedName>
        <fullName evidence="2">Uncharacterized protein</fullName>
    </submittedName>
</protein>